<dbReference type="PANTHER" id="PTHR10426">
    <property type="entry name" value="STRICTOSIDINE SYNTHASE-RELATED"/>
    <property type="match status" value="1"/>
</dbReference>
<evidence type="ECO:0000256" key="1">
    <source>
        <dbReference type="ARBA" id="ARBA00009191"/>
    </source>
</evidence>
<dbReference type="GO" id="GO:0012505">
    <property type="term" value="C:endomembrane system"/>
    <property type="evidence" value="ECO:0007669"/>
    <property type="project" value="TreeGrafter"/>
</dbReference>
<dbReference type="InterPro" id="IPR018119">
    <property type="entry name" value="Strictosidine_synth_cons-reg"/>
</dbReference>
<protein>
    <submittedName>
        <fullName evidence="6">Sugar lactone lactonase YvrE</fullName>
    </submittedName>
</protein>
<dbReference type="RefSeq" id="WP_184945754.1">
    <property type="nucleotide sequence ID" value="NZ_JACHJV010000003.1"/>
</dbReference>
<dbReference type="InterPro" id="IPR011042">
    <property type="entry name" value="6-blade_b-propeller_TolB-like"/>
</dbReference>
<proteinExistence type="inferred from homology"/>
<comment type="caution">
    <text evidence="6">The sequence shown here is derived from an EMBL/GenBank/DDBJ whole genome shotgun (WGS) entry which is preliminary data.</text>
</comment>
<evidence type="ECO:0000259" key="5">
    <source>
        <dbReference type="Pfam" id="PF03088"/>
    </source>
</evidence>
<organism evidence="6 7">
    <name type="scientific">Kitasatospora kifunensis</name>
    <name type="common">Streptomyces kifunensis</name>
    <dbReference type="NCBI Taxonomy" id="58351"/>
    <lineage>
        <taxon>Bacteria</taxon>
        <taxon>Bacillati</taxon>
        <taxon>Actinomycetota</taxon>
        <taxon>Actinomycetes</taxon>
        <taxon>Kitasatosporales</taxon>
        <taxon>Streptomycetaceae</taxon>
        <taxon>Kitasatospora</taxon>
    </lineage>
</organism>
<evidence type="ECO:0000313" key="7">
    <source>
        <dbReference type="Proteomes" id="UP000540506"/>
    </source>
</evidence>
<dbReference type="Pfam" id="PF20067">
    <property type="entry name" value="SSL_N"/>
    <property type="match status" value="1"/>
</dbReference>
<dbReference type="GO" id="GO:0016787">
    <property type="term" value="F:hydrolase activity"/>
    <property type="evidence" value="ECO:0007669"/>
    <property type="project" value="TreeGrafter"/>
</dbReference>
<dbReference type="PANTHER" id="PTHR10426:SF88">
    <property type="entry name" value="ADIPOCYTE PLASMA MEMBRANE-ASSOCIATED PROTEIN HEMOMUCIN-RELATED"/>
    <property type="match status" value="1"/>
</dbReference>
<keyword evidence="7" id="KW-1185">Reference proteome</keyword>
<keyword evidence="3" id="KW-0325">Glycoprotein</keyword>
<evidence type="ECO:0000256" key="2">
    <source>
        <dbReference type="ARBA" id="ARBA00022553"/>
    </source>
</evidence>
<reference evidence="6 7" key="1">
    <citation type="submission" date="2020-08" db="EMBL/GenBank/DDBJ databases">
        <title>Sequencing the genomes of 1000 actinobacteria strains.</title>
        <authorList>
            <person name="Klenk H.-P."/>
        </authorList>
    </citation>
    <scope>NUCLEOTIDE SEQUENCE [LARGE SCALE GENOMIC DNA]</scope>
    <source>
        <strain evidence="6 7">DSM 41654</strain>
    </source>
</reference>
<sequence length="338" mass="36186">MKPHRRLISPRRWTPPPAAPEHGGTDGTSRFRIARRLATGGHGPEDVIFDRQGGLLTGLADGSIVRLDPVTGARTVLGNTGGRPLGLEPCADASVLVCDHDRGLLRVGPDGSVRVLVDEVAGSPLTFTSNVVEGPDGTIWFTVSTRRWDLEHYLGDIIEHSCTGMLVRLDVDGTVTVLLDDLKFANGLVLAPDASHLLVAETGGYRVSRYWLTGHRAATVEPFADNLTGLPDNMSLGSDGLLWVSVAAPRNALLDKLLPLAGLWRILLWNLPEAVRPKPTPLAQVMAFDLDGRLVHDLRASDGSYSLVTSVAEHNGTVVAGSLHESDIVVLDLASHDS</sequence>
<keyword evidence="2" id="KW-0597">Phosphoprotein</keyword>
<name>A0A7W7W049_KITKI</name>
<comment type="similarity">
    <text evidence="1">Belongs to the strictosidine synthase family.</text>
</comment>
<feature type="region of interest" description="Disordered" evidence="4">
    <location>
        <begin position="1"/>
        <end position="29"/>
    </location>
</feature>
<dbReference type="Gene3D" id="2.120.10.30">
    <property type="entry name" value="TolB, C-terminal domain"/>
    <property type="match status" value="1"/>
</dbReference>
<feature type="domain" description="Strictosidine synthase conserved region" evidence="5">
    <location>
        <begin position="136"/>
        <end position="214"/>
    </location>
</feature>
<evidence type="ECO:0000313" key="6">
    <source>
        <dbReference type="EMBL" id="MBB4928394.1"/>
    </source>
</evidence>
<dbReference type="SUPFAM" id="SSF63829">
    <property type="entry name" value="Calcium-dependent phosphotriesterase"/>
    <property type="match status" value="1"/>
</dbReference>
<dbReference type="Proteomes" id="UP000540506">
    <property type="component" value="Unassembled WGS sequence"/>
</dbReference>
<evidence type="ECO:0000256" key="3">
    <source>
        <dbReference type="ARBA" id="ARBA00023180"/>
    </source>
</evidence>
<accession>A0A7W7W049</accession>
<evidence type="ECO:0000256" key="4">
    <source>
        <dbReference type="SAM" id="MobiDB-lite"/>
    </source>
</evidence>
<dbReference type="Pfam" id="PF03088">
    <property type="entry name" value="Str_synth"/>
    <property type="match status" value="1"/>
</dbReference>
<dbReference type="EMBL" id="JACHJV010000003">
    <property type="protein sequence ID" value="MBB4928394.1"/>
    <property type="molecule type" value="Genomic_DNA"/>
</dbReference>
<dbReference type="AlphaFoldDB" id="A0A7W7W049"/>
<gene>
    <name evidence="6" type="ORF">FHR34_007491</name>
</gene>